<dbReference type="Proteomes" id="UP000233781">
    <property type="component" value="Unassembled WGS sequence"/>
</dbReference>
<organism evidence="1 2">
    <name type="scientific">Phycicoccus duodecadis</name>
    <dbReference type="NCBI Taxonomy" id="173053"/>
    <lineage>
        <taxon>Bacteria</taxon>
        <taxon>Bacillati</taxon>
        <taxon>Actinomycetota</taxon>
        <taxon>Actinomycetes</taxon>
        <taxon>Micrococcales</taxon>
        <taxon>Intrasporangiaceae</taxon>
        <taxon>Phycicoccus</taxon>
    </lineage>
</organism>
<reference evidence="1 2" key="1">
    <citation type="submission" date="2017-12" db="EMBL/GenBank/DDBJ databases">
        <title>Sequencing the genomes of 1000 Actinobacteria strains.</title>
        <authorList>
            <person name="Klenk H.-P."/>
        </authorList>
    </citation>
    <scope>NUCLEOTIDE SEQUENCE [LARGE SCALE GENOMIC DNA]</scope>
    <source>
        <strain evidence="1 2">DSM 12806</strain>
    </source>
</reference>
<name>A0A2N3YK12_9MICO</name>
<evidence type="ECO:0000313" key="2">
    <source>
        <dbReference type="Proteomes" id="UP000233781"/>
    </source>
</evidence>
<keyword evidence="2" id="KW-1185">Reference proteome</keyword>
<dbReference type="AlphaFoldDB" id="A0A2N3YK12"/>
<dbReference type="OrthoDB" id="4856000at2"/>
<sequence length="328" mass="35339">MTRTSPRHTAPRRSAAGRRRLAVVLGLAVALVLQTAVAQAYVAVAYAPRGLVMTERPSWNPGEVRATLSLTLQAHEARLLRAESKAYQGTPDRNALGQKITCERPDGTIVKESWTGTNLLARDGLNHVVNRLLFVAPEAGTYLCRLRVYVNSHFAEPARATLYSGFVGDTAGTLTTQRLGVSRVVNGSTFFPAGDVTRRRVVPIFRYLPPPGTTTVDARADIYITNCYGSGGAGCPVRTFPRSGSSTYAIRGFLVPSNPACPTVATARSVRSFDSLKHHVGHVVDMSATIPSGVDCGSWSTYTEVQWLGGLPFVVQLYPYSQSSIIGS</sequence>
<dbReference type="RefSeq" id="WP_101395661.1">
    <property type="nucleotide sequence ID" value="NZ_PJNE01000001.1"/>
</dbReference>
<dbReference type="EMBL" id="PJNE01000001">
    <property type="protein sequence ID" value="PKW27202.1"/>
    <property type="molecule type" value="Genomic_DNA"/>
</dbReference>
<evidence type="ECO:0000313" key="1">
    <source>
        <dbReference type="EMBL" id="PKW27202.1"/>
    </source>
</evidence>
<accession>A0A2N3YK12</accession>
<proteinExistence type="predicted"/>
<protein>
    <submittedName>
        <fullName evidence="1">Uncharacterized protein</fullName>
    </submittedName>
</protein>
<gene>
    <name evidence="1" type="ORF">ATL31_2040</name>
</gene>
<comment type="caution">
    <text evidence="1">The sequence shown here is derived from an EMBL/GenBank/DDBJ whole genome shotgun (WGS) entry which is preliminary data.</text>
</comment>